<dbReference type="EMBL" id="CP084204">
    <property type="protein sequence ID" value="UZX19903.1"/>
    <property type="molecule type" value="Genomic_DNA"/>
</dbReference>
<feature type="compositionally biased region" description="Low complexity" evidence="1">
    <location>
        <begin position="87"/>
        <end position="98"/>
    </location>
</feature>
<dbReference type="Gene3D" id="2.60.40.10">
    <property type="entry name" value="Immunoglobulins"/>
    <property type="match status" value="1"/>
</dbReference>
<dbReference type="InterPro" id="IPR013783">
    <property type="entry name" value="Ig-like_fold"/>
</dbReference>
<evidence type="ECO:0000313" key="3">
    <source>
        <dbReference type="Proteomes" id="UP001164506"/>
    </source>
</evidence>
<dbReference type="Proteomes" id="UP001164506">
    <property type="component" value="Chromosome"/>
</dbReference>
<organism evidence="2 3">
    <name type="scientific">Streptomyces tanashiensis</name>
    <dbReference type="NCBI Taxonomy" id="67367"/>
    <lineage>
        <taxon>Bacteria</taxon>
        <taxon>Bacillati</taxon>
        <taxon>Actinomycetota</taxon>
        <taxon>Actinomycetes</taxon>
        <taxon>Kitasatosporales</taxon>
        <taxon>Streptomycetaceae</taxon>
        <taxon>Streptomyces</taxon>
    </lineage>
</organism>
<accession>A0ABY6QQ26</accession>
<feature type="region of interest" description="Disordered" evidence="1">
    <location>
        <begin position="85"/>
        <end position="106"/>
    </location>
</feature>
<dbReference type="RefSeq" id="WP_267258099.1">
    <property type="nucleotide sequence ID" value="NZ_CP084204.1"/>
</dbReference>
<protein>
    <recommendedName>
        <fullName evidence="4">Bacterial Ig-like domain-containing protein</fullName>
    </recommendedName>
</protein>
<dbReference type="GeneID" id="95598540"/>
<evidence type="ECO:0000256" key="1">
    <source>
        <dbReference type="SAM" id="MobiDB-lite"/>
    </source>
</evidence>
<evidence type="ECO:0000313" key="2">
    <source>
        <dbReference type="EMBL" id="UZX19903.1"/>
    </source>
</evidence>
<gene>
    <name evidence="2" type="ORF">LDH80_03815</name>
</gene>
<dbReference type="Pfam" id="PF17957">
    <property type="entry name" value="Big_7"/>
    <property type="match status" value="1"/>
</dbReference>
<keyword evidence="3" id="KW-1185">Reference proteome</keyword>
<evidence type="ECO:0008006" key="4">
    <source>
        <dbReference type="Google" id="ProtNLM"/>
    </source>
</evidence>
<proteinExistence type="predicted"/>
<reference evidence="2" key="1">
    <citation type="submission" date="2021-09" db="EMBL/GenBank/DDBJ databases">
        <title>Complete genome sequence and metabolic characterization of Streptomyces tanashiensis DSM 731 the producer of antibacterial Kalafungin and diverse secondary metabolites.</title>
        <authorList>
            <person name="Abbasi M.N."/>
            <person name="Anwar M.N."/>
            <person name="Alam K."/>
            <person name="Shoaib M."/>
            <person name="Lin Z."/>
            <person name="Hayat M."/>
            <person name="Ali M.I."/>
            <person name="Malik H.M.T."/>
            <person name="Ahmed I."/>
            <person name="Li A."/>
            <person name="Hailong Wang H."/>
            <person name="Zhang Y."/>
        </authorList>
    </citation>
    <scope>NUCLEOTIDE SEQUENCE</scope>
    <source>
        <strain evidence="2">Kala</strain>
    </source>
</reference>
<sequence length="133" mass="13162">MLASIGIAIEGATAVLLIQALLAGAGATVFQVVDNICAWLNACSNGITAKITSPTAGSTVSGTTSVSAAAEDAITVSFYADGNTPIGTDNTGPTGTRTGTRESSPMGKHTVWALATGSNGAARSPKVNVTVHN</sequence>
<name>A0ABY6QQ26_9ACTN</name>